<evidence type="ECO:0000313" key="3">
    <source>
        <dbReference type="EMBL" id="ACN17946.1"/>
    </source>
</evidence>
<dbReference type="Proteomes" id="UP000000442">
    <property type="component" value="Chromosome"/>
</dbReference>
<keyword evidence="4" id="KW-1185">Reference proteome</keyword>
<proteinExistence type="inferred from homology"/>
<organism evidence="3 4">
    <name type="scientific">Desulforapulum autotrophicum (strain ATCC 43914 / DSM 3382 / VKM B-1955 / HRM2)</name>
    <name type="common">Desulfobacterium autotrophicum</name>
    <dbReference type="NCBI Taxonomy" id="177437"/>
    <lineage>
        <taxon>Bacteria</taxon>
        <taxon>Pseudomonadati</taxon>
        <taxon>Thermodesulfobacteriota</taxon>
        <taxon>Desulfobacteria</taxon>
        <taxon>Desulfobacterales</taxon>
        <taxon>Desulfobacteraceae</taxon>
        <taxon>Desulforapulum</taxon>
    </lineage>
</organism>
<dbReference type="AlphaFoldDB" id="C0QIK2"/>
<comment type="similarity">
    <text evidence="1">Belongs to the short-chain fatty acyl-CoA assimilation regulator (ScfR) family.</text>
</comment>
<evidence type="ECO:0000313" key="4">
    <source>
        <dbReference type="Proteomes" id="UP000000442"/>
    </source>
</evidence>
<dbReference type="PANTHER" id="PTHR43236">
    <property type="entry name" value="ANTITOXIN HIGA1"/>
    <property type="match status" value="1"/>
</dbReference>
<evidence type="ECO:0000256" key="1">
    <source>
        <dbReference type="ARBA" id="ARBA00007227"/>
    </source>
</evidence>
<dbReference type="GO" id="GO:0003677">
    <property type="term" value="F:DNA binding"/>
    <property type="evidence" value="ECO:0007669"/>
    <property type="project" value="InterPro"/>
</dbReference>
<protein>
    <recommendedName>
        <fullName evidence="2">HTH cro/C1-type domain-containing protein</fullName>
    </recommendedName>
</protein>
<evidence type="ECO:0000259" key="2">
    <source>
        <dbReference type="PROSITE" id="PS50943"/>
    </source>
</evidence>
<dbReference type="SUPFAM" id="SSF47413">
    <property type="entry name" value="lambda repressor-like DNA-binding domains"/>
    <property type="match status" value="1"/>
</dbReference>
<dbReference type="SMART" id="SM00530">
    <property type="entry name" value="HTH_XRE"/>
    <property type="match status" value="1"/>
</dbReference>
<accession>C0QIK2</accession>
<dbReference type="Pfam" id="PF06114">
    <property type="entry name" value="Peptidase_M78"/>
    <property type="match status" value="1"/>
</dbReference>
<dbReference type="InterPro" id="IPR010982">
    <property type="entry name" value="Lambda_DNA-bd_dom_sf"/>
</dbReference>
<dbReference type="InterPro" id="IPR001387">
    <property type="entry name" value="Cro/C1-type_HTH"/>
</dbReference>
<reference evidence="3 4" key="1">
    <citation type="journal article" date="2009" name="Environ. Microbiol.">
        <title>Genome sequence of Desulfobacterium autotrophicum HRM2, a marine sulfate reducer oxidizing organic carbon completely to carbon dioxide.</title>
        <authorList>
            <person name="Strittmatter A.W."/>
            <person name="Liesegang H."/>
            <person name="Rabus R."/>
            <person name="Decker I."/>
            <person name="Amann J."/>
            <person name="Andres S."/>
            <person name="Henne A."/>
            <person name="Fricke W.F."/>
            <person name="Martinez-Arias R."/>
            <person name="Bartels D."/>
            <person name="Goesmann A."/>
            <person name="Krause L."/>
            <person name="Puehler A."/>
            <person name="Klenk H.P."/>
            <person name="Richter M."/>
            <person name="Schuler M."/>
            <person name="Gloeckner F.O."/>
            <person name="Meyerdierks A."/>
            <person name="Gottschalk G."/>
            <person name="Amann R."/>
        </authorList>
    </citation>
    <scope>NUCLEOTIDE SEQUENCE [LARGE SCALE GENOMIC DNA]</scope>
    <source>
        <strain evidence="4">ATCC 43914 / DSM 3382 / HRM2</strain>
    </source>
</reference>
<name>C0QIK2_DESAH</name>
<dbReference type="Pfam" id="PF01381">
    <property type="entry name" value="HTH_3"/>
    <property type="match status" value="1"/>
</dbReference>
<dbReference type="eggNOG" id="COG3093">
    <property type="taxonomic scope" value="Bacteria"/>
</dbReference>
<dbReference type="InterPro" id="IPR010359">
    <property type="entry name" value="IrrE_HExxH"/>
</dbReference>
<dbReference type="PROSITE" id="PS50943">
    <property type="entry name" value="HTH_CROC1"/>
    <property type="match status" value="1"/>
</dbReference>
<sequence>MVKAKKQYGFSPDYAVSPGETLKETVEFKGMTQKELSKRTGLTVQSINRIYNGDQPINYETANKLELVTGVPARFWNNLESKYREQLETVKELKRLNADIGWLESIPVSELTKRGLIQKSDKKTLQLRETLKFFGVSSVSSWEEIWVEPKVATRRSQCFESRPGHAATWIRIGEILAMDIECRSFDKTLFKQALQNIRSLTLKSPREFIPQMIQICAQAGVAISLVPEMPKVPWSGATKWLTPKKAMIIINLRGKSEDKFWFSFFHEAGHVINDNKKSLYINDHSDDPVEKRADEFAANILFPDGCRDQIPSLTTKVQIKKFAKKLNLSPGIVAGQYQFLTGNWSWYKDLIKKFVWENNILKQKEPLS</sequence>
<dbReference type="OrthoDB" id="9796786at2"/>
<feature type="domain" description="HTH cro/C1-type" evidence="2">
    <location>
        <begin position="22"/>
        <end position="76"/>
    </location>
</feature>
<dbReference type="STRING" id="177437.HRM2_48980"/>
<dbReference type="PANTHER" id="PTHR43236:SF1">
    <property type="entry name" value="BLL7220 PROTEIN"/>
    <property type="match status" value="1"/>
</dbReference>
<dbReference type="InterPro" id="IPR052345">
    <property type="entry name" value="Rad_response_metalloprotease"/>
</dbReference>
<dbReference type="KEGG" id="dat:HRM2_48980"/>
<dbReference type="EMBL" id="CP001087">
    <property type="protein sequence ID" value="ACN17946.1"/>
    <property type="molecule type" value="Genomic_DNA"/>
</dbReference>
<dbReference type="Gene3D" id="1.10.10.2910">
    <property type="match status" value="1"/>
</dbReference>
<gene>
    <name evidence="3" type="ordered locus">HRM2_48980</name>
</gene>
<dbReference type="RefSeq" id="WP_015906653.1">
    <property type="nucleotide sequence ID" value="NC_012108.1"/>
</dbReference>
<dbReference type="eggNOG" id="COG2856">
    <property type="taxonomic scope" value="Bacteria"/>
</dbReference>
<dbReference type="HOGENOM" id="CLU_055824_0_0_7"/>
<dbReference type="CDD" id="cd00093">
    <property type="entry name" value="HTH_XRE"/>
    <property type="match status" value="1"/>
</dbReference>
<dbReference type="Gene3D" id="1.10.260.40">
    <property type="entry name" value="lambda repressor-like DNA-binding domains"/>
    <property type="match status" value="1"/>
</dbReference>